<dbReference type="InterPro" id="IPR020059">
    <property type="entry name" value="Glu/Gln-tRNA-synth_Ib_codon-bd"/>
</dbReference>
<feature type="short sequence motif" description="'KMSKS' region" evidence="9">
    <location>
        <begin position="269"/>
        <end position="273"/>
    </location>
</feature>
<dbReference type="EMBL" id="CP029803">
    <property type="protein sequence ID" value="AWT59171.1"/>
    <property type="molecule type" value="Genomic_DNA"/>
</dbReference>
<dbReference type="PANTHER" id="PTHR43097">
    <property type="entry name" value="GLUTAMINE-TRNA LIGASE"/>
    <property type="match status" value="1"/>
</dbReference>
<feature type="domain" description="tRNA synthetases class I (E and Q) anti-codon binding" evidence="13">
    <location>
        <begin position="459"/>
        <end position="534"/>
    </location>
</feature>
<dbReference type="Gene3D" id="2.40.240.10">
    <property type="entry name" value="Ribosomal Protein L25, Chain P"/>
    <property type="match status" value="2"/>
</dbReference>
<dbReference type="GO" id="GO:0004819">
    <property type="term" value="F:glutamine-tRNA ligase activity"/>
    <property type="evidence" value="ECO:0007669"/>
    <property type="project" value="UniProtKB-UniRule"/>
</dbReference>
<feature type="binding site" evidence="9">
    <location>
        <begin position="43"/>
        <end position="49"/>
    </location>
    <ligand>
        <name>ATP</name>
        <dbReference type="ChEBI" id="CHEBI:30616"/>
    </ligand>
</feature>
<dbReference type="Proteomes" id="UP000247465">
    <property type="component" value="Chromosome"/>
</dbReference>
<evidence type="ECO:0000256" key="8">
    <source>
        <dbReference type="ARBA" id="ARBA00048270"/>
    </source>
</evidence>
<sequence length="563" mass="65351">MSRIDSSTASDFIRQIVTDDMGTGKWDGRVVTRFPPEPNGYLHIGHAKSICLNFGVAREFGGVCHLRFDDTNPEKEETKYVESIEEDIEWLGWDWGEHLYFASDYFETLYQYALKLVRANKAYVCDLGQEEIRRYRGTLTEPGKESPFRNRTVEENLDLFGRMKTGEFEEGSRVLRAKIDMAASNLNLRDPVIYRILYKSHHRTGDSWCIYPLYDFTHGQSDSIEKVTHSICSLEFEDHRPLYDWFLDALEIYHPQQIEFARLNLTYTVMSKRRLLKLVEEGHVDGWDDPRMPTLTGMRRRGYQPEAIRDFCDRVGVAKRHNIVEFSLLEHCVREDLNKIAPRVMAVLRPLRVVIENFPEDEVIELEAINNPEDPTAGVRMVPFSRTLYIERDDFREDPPKKYFRLSPGREVRLRYGYFITCTGVVKNDITGDIEEVRCRYDPETKGGQSPDGRKVRGTIHWVSTDHALDAEVRLYDRLFNSENPESKKANGDFISDLNSGSLEVVDCKVEPSLAKAAPGGVFQFERIGYFCVDQRDSSEKNLVFNRTVLLRDSWKKIDKKKN</sequence>
<dbReference type="PRINTS" id="PR00987">
    <property type="entry name" value="TRNASYNTHGLU"/>
</dbReference>
<feature type="domain" description="Glutamyl/glutaminyl-tRNA synthetase class Ib anti-codon binding" evidence="12">
    <location>
        <begin position="341"/>
        <end position="442"/>
    </location>
</feature>
<dbReference type="PANTHER" id="PTHR43097:SF5">
    <property type="entry name" value="GLUTAMATE--TRNA LIGASE"/>
    <property type="match status" value="1"/>
</dbReference>
<evidence type="ECO:0000256" key="3">
    <source>
        <dbReference type="ARBA" id="ARBA00022598"/>
    </source>
</evidence>
<evidence type="ECO:0000259" key="12">
    <source>
        <dbReference type="Pfam" id="PF03950"/>
    </source>
</evidence>
<dbReference type="PROSITE" id="PS00178">
    <property type="entry name" value="AA_TRNA_LIGASE_I"/>
    <property type="match status" value="1"/>
</dbReference>
<evidence type="ECO:0000256" key="2">
    <source>
        <dbReference type="ARBA" id="ARBA00022490"/>
    </source>
</evidence>
<dbReference type="InterPro" id="IPR049437">
    <property type="entry name" value="tRNA-synt_1c_C2"/>
</dbReference>
<dbReference type="FunFam" id="1.10.1160.10:FF:000001">
    <property type="entry name" value="Glutamine--tRNA ligase"/>
    <property type="match status" value="1"/>
</dbReference>
<dbReference type="SUPFAM" id="SSF50715">
    <property type="entry name" value="Ribosomal protein L25-like"/>
    <property type="match status" value="1"/>
</dbReference>
<dbReference type="CDD" id="cd00807">
    <property type="entry name" value="GlnRS_core"/>
    <property type="match status" value="1"/>
</dbReference>
<protein>
    <recommendedName>
        <fullName evidence="9">Glutamine--tRNA ligase</fullName>
        <ecNumber evidence="9">6.1.1.18</ecNumber>
    </recommendedName>
    <alternativeName>
        <fullName evidence="9">Glutaminyl-tRNA synthetase</fullName>
        <shortName evidence="9">GlnRS</shortName>
    </alternativeName>
</protein>
<comment type="caution">
    <text evidence="9">Lacks conserved residue(s) required for the propagation of feature annotation.</text>
</comment>
<dbReference type="GO" id="GO:0006425">
    <property type="term" value="P:glutaminyl-tRNA aminoacylation"/>
    <property type="evidence" value="ECO:0007669"/>
    <property type="project" value="UniProtKB-UniRule"/>
</dbReference>
<feature type="short sequence motif" description="'HIGH' region" evidence="9">
    <location>
        <begin position="36"/>
        <end position="46"/>
    </location>
</feature>
<dbReference type="SUPFAM" id="SSF52374">
    <property type="entry name" value="Nucleotidylyl transferase"/>
    <property type="match status" value="1"/>
</dbReference>
<dbReference type="InterPro" id="IPR014729">
    <property type="entry name" value="Rossmann-like_a/b/a_fold"/>
</dbReference>
<accession>A0A2Z4ABH8</accession>
<comment type="subcellular location">
    <subcellularLocation>
        <location evidence="9">Cytoplasm</location>
    </subcellularLocation>
</comment>
<keyword evidence="3 9" id="KW-0436">Ligase</keyword>
<keyword evidence="7 9" id="KW-0030">Aminoacyl-tRNA synthetase</keyword>
<dbReference type="Pfam" id="PF20974">
    <property type="entry name" value="tRNA-synt_1c_C2"/>
    <property type="match status" value="1"/>
</dbReference>
<dbReference type="KEGG" id="mtar:DF168_00352"/>
<evidence type="ECO:0000256" key="6">
    <source>
        <dbReference type="ARBA" id="ARBA00022917"/>
    </source>
</evidence>
<evidence type="ECO:0000313" key="15">
    <source>
        <dbReference type="Proteomes" id="UP000247465"/>
    </source>
</evidence>
<comment type="catalytic activity">
    <reaction evidence="8 9">
        <text>tRNA(Gln) + L-glutamine + ATP = L-glutaminyl-tRNA(Gln) + AMP + diphosphate</text>
        <dbReference type="Rhea" id="RHEA:20121"/>
        <dbReference type="Rhea" id="RHEA-COMP:9662"/>
        <dbReference type="Rhea" id="RHEA-COMP:9681"/>
        <dbReference type="ChEBI" id="CHEBI:30616"/>
        <dbReference type="ChEBI" id="CHEBI:33019"/>
        <dbReference type="ChEBI" id="CHEBI:58359"/>
        <dbReference type="ChEBI" id="CHEBI:78442"/>
        <dbReference type="ChEBI" id="CHEBI:78521"/>
        <dbReference type="ChEBI" id="CHEBI:456215"/>
        <dbReference type="EC" id="6.1.1.18"/>
    </reaction>
</comment>
<evidence type="ECO:0000256" key="7">
    <source>
        <dbReference type="ARBA" id="ARBA00023146"/>
    </source>
</evidence>
<keyword evidence="5 9" id="KW-0067">ATP-binding</keyword>
<evidence type="ECO:0000259" key="11">
    <source>
        <dbReference type="Pfam" id="PF00749"/>
    </source>
</evidence>
<dbReference type="HAMAP" id="MF_00126">
    <property type="entry name" value="Gln_tRNA_synth"/>
    <property type="match status" value="1"/>
</dbReference>
<keyword evidence="2 9" id="KW-0963">Cytoplasm</keyword>
<keyword evidence="6 9" id="KW-0648">Protein biosynthesis</keyword>
<feature type="binding site" evidence="9">
    <location>
        <position position="69"/>
    </location>
    <ligand>
        <name>L-glutamine</name>
        <dbReference type="ChEBI" id="CHEBI:58359"/>
    </ligand>
</feature>
<dbReference type="FunFam" id="2.40.240.10:FF:000001">
    <property type="entry name" value="Glutamine--tRNA ligase"/>
    <property type="match status" value="1"/>
</dbReference>
<dbReference type="GO" id="GO:0006424">
    <property type="term" value="P:glutamyl-tRNA aminoacylation"/>
    <property type="evidence" value="ECO:0007669"/>
    <property type="project" value="UniProtKB-UniRule"/>
</dbReference>
<evidence type="ECO:0000256" key="10">
    <source>
        <dbReference type="RuleBase" id="RU363037"/>
    </source>
</evidence>
<dbReference type="InterPro" id="IPR011035">
    <property type="entry name" value="Ribosomal_bL25/Gln-tRNA_synth"/>
</dbReference>
<dbReference type="InterPro" id="IPR000924">
    <property type="entry name" value="Glu/Gln-tRNA-synth"/>
</dbReference>
<keyword evidence="4 9" id="KW-0547">Nucleotide-binding</keyword>
<dbReference type="InterPro" id="IPR020058">
    <property type="entry name" value="Glu/Gln-tRNA-synth_Ib_cat-dom"/>
</dbReference>
<dbReference type="GO" id="GO:0005524">
    <property type="term" value="F:ATP binding"/>
    <property type="evidence" value="ECO:0007669"/>
    <property type="project" value="UniProtKB-UniRule"/>
</dbReference>
<dbReference type="FunFam" id="3.90.800.10:FF:000001">
    <property type="entry name" value="Glutamine--tRNA ligase"/>
    <property type="match status" value="1"/>
</dbReference>
<feature type="domain" description="Glutamyl/glutaminyl-tRNA synthetase class Ib catalytic" evidence="11">
    <location>
        <begin position="30"/>
        <end position="338"/>
    </location>
</feature>
<dbReference type="NCBIfam" id="TIGR00440">
    <property type="entry name" value="glnS"/>
    <property type="match status" value="1"/>
</dbReference>
<dbReference type="InterPro" id="IPR020056">
    <property type="entry name" value="Rbsml_bL25/Gln-tRNA_synth_N"/>
</dbReference>
<dbReference type="GO" id="GO:0005829">
    <property type="term" value="C:cytosol"/>
    <property type="evidence" value="ECO:0007669"/>
    <property type="project" value="TreeGrafter"/>
</dbReference>
<comment type="similarity">
    <text evidence="1 9 10">Belongs to the class-I aminoacyl-tRNA synthetase family.</text>
</comment>
<evidence type="ECO:0000313" key="14">
    <source>
        <dbReference type="EMBL" id="AWT59171.1"/>
    </source>
</evidence>
<evidence type="ECO:0000256" key="9">
    <source>
        <dbReference type="HAMAP-Rule" id="MF_00126"/>
    </source>
</evidence>
<gene>
    <name evidence="9 14" type="primary">glnS</name>
    <name evidence="14" type="ORF">DF168_00352</name>
</gene>
<dbReference type="AlphaFoldDB" id="A0A2Z4ABH8"/>
<dbReference type="EC" id="6.1.1.18" evidence="9"/>
<dbReference type="Gene3D" id="3.40.50.620">
    <property type="entry name" value="HUPs"/>
    <property type="match status" value="1"/>
</dbReference>
<dbReference type="Pfam" id="PF03950">
    <property type="entry name" value="tRNA-synt_1c_C"/>
    <property type="match status" value="1"/>
</dbReference>
<evidence type="ECO:0000256" key="4">
    <source>
        <dbReference type="ARBA" id="ARBA00022741"/>
    </source>
</evidence>
<dbReference type="InterPro" id="IPR050132">
    <property type="entry name" value="Gln/Glu-tRNA_Ligase"/>
</dbReference>
<evidence type="ECO:0000259" key="13">
    <source>
        <dbReference type="Pfam" id="PF20974"/>
    </source>
</evidence>
<dbReference type="InterPro" id="IPR004514">
    <property type="entry name" value="Gln-tRNA-synth"/>
</dbReference>
<proteinExistence type="inferred from homology"/>
<feature type="binding site" evidence="9">
    <location>
        <begin position="262"/>
        <end position="263"/>
    </location>
    <ligand>
        <name>ATP</name>
        <dbReference type="ChEBI" id="CHEBI:30616"/>
    </ligand>
</feature>
<organism evidence="14 15">
    <name type="scientific">Candidatus Moanibacter tarae</name>
    <dbReference type="NCBI Taxonomy" id="2200854"/>
    <lineage>
        <taxon>Bacteria</taxon>
        <taxon>Pseudomonadati</taxon>
        <taxon>Verrucomicrobiota</taxon>
        <taxon>Opitutia</taxon>
        <taxon>Puniceicoccales</taxon>
        <taxon>Puniceicoccales incertae sedis</taxon>
        <taxon>Candidatus Moanibacter</taxon>
    </lineage>
</organism>
<dbReference type="FunFam" id="3.40.50.620:FF:000037">
    <property type="entry name" value="Glutamine--tRNA ligase cytoplasmic"/>
    <property type="match status" value="1"/>
</dbReference>
<dbReference type="InterPro" id="IPR001412">
    <property type="entry name" value="aa-tRNA-synth_I_CS"/>
</dbReference>
<reference evidence="14 15" key="1">
    <citation type="submission" date="2018-06" db="EMBL/GenBank/DDBJ databases">
        <title>Draft Genome Sequence of a Novel Marine Bacterium Related to the Verrucomicrobia.</title>
        <authorList>
            <person name="Vosseberg J."/>
            <person name="Martijn J."/>
            <person name="Ettema T.J.G."/>
        </authorList>
    </citation>
    <scope>NUCLEOTIDE SEQUENCE [LARGE SCALE GENOMIC DNA]</scope>
    <source>
        <strain evidence="14">TARA_B100001123</strain>
    </source>
</reference>
<name>A0A2Z4ABH8_9BACT</name>
<feature type="binding site" evidence="9">
    <location>
        <begin position="37"/>
        <end position="39"/>
    </location>
    <ligand>
        <name>ATP</name>
        <dbReference type="ChEBI" id="CHEBI:30616"/>
    </ligand>
</feature>
<comment type="subunit">
    <text evidence="9">Monomer.</text>
</comment>
<feature type="binding site" evidence="9">
    <location>
        <position position="214"/>
    </location>
    <ligand>
        <name>L-glutamine</name>
        <dbReference type="ChEBI" id="CHEBI:58359"/>
    </ligand>
</feature>
<feature type="binding site" evidence="9">
    <location>
        <begin position="270"/>
        <end position="272"/>
    </location>
    <ligand>
        <name>ATP</name>
        <dbReference type="ChEBI" id="CHEBI:30616"/>
    </ligand>
</feature>
<evidence type="ECO:0000256" key="1">
    <source>
        <dbReference type="ARBA" id="ARBA00005594"/>
    </source>
</evidence>
<dbReference type="Pfam" id="PF00749">
    <property type="entry name" value="tRNA-synt_1c"/>
    <property type="match status" value="1"/>
</dbReference>
<evidence type="ECO:0000256" key="5">
    <source>
        <dbReference type="ARBA" id="ARBA00022840"/>
    </source>
</evidence>
<dbReference type="NCBIfam" id="NF011291">
    <property type="entry name" value="PRK14703.1"/>
    <property type="match status" value="1"/>
</dbReference>
<dbReference type="InterPro" id="IPR022861">
    <property type="entry name" value="Gln_tRNA_ligase_bac"/>
</dbReference>